<dbReference type="KEGG" id="ppi:YSA_09339"/>
<gene>
    <name evidence="1" type="ORF">YSA_09339</name>
</gene>
<protein>
    <submittedName>
        <fullName evidence="1">Uncharacterized protein</fullName>
    </submittedName>
</protein>
<organism evidence="1 2">
    <name type="scientific">Pseudomonas putida ND6</name>
    <dbReference type="NCBI Taxonomy" id="231023"/>
    <lineage>
        <taxon>Bacteria</taxon>
        <taxon>Pseudomonadati</taxon>
        <taxon>Pseudomonadota</taxon>
        <taxon>Gammaproteobacteria</taxon>
        <taxon>Pseudomonadales</taxon>
        <taxon>Pseudomonadaceae</taxon>
        <taxon>Pseudomonas</taxon>
    </lineage>
</organism>
<dbReference type="AlphaFoldDB" id="I3V249"/>
<dbReference type="HOGENOM" id="CLU_2772807_0_0_6"/>
<sequence>MVIRTSQCSEALSYIKCALTLSRKVLYQITGHGREPQYRDLSLNCIPLLVQKLVRAGCTSIQHIPAMQQ</sequence>
<reference evidence="1 2" key="1">
    <citation type="journal article" date="2012" name="J. Bacteriol.">
        <title>Complete Genome Sequence of the Naphthalene-Degrading Pseudomonas putida Strain ND6.</title>
        <authorList>
            <person name="Li S."/>
            <person name="Zhao H."/>
            <person name="Li Y."/>
            <person name="Niu S."/>
            <person name="Cai B."/>
        </authorList>
    </citation>
    <scope>NUCLEOTIDE SEQUENCE [LARGE SCALE GENOMIC DNA]</scope>
    <source>
        <strain evidence="1 2">ND6</strain>
    </source>
</reference>
<proteinExistence type="predicted"/>
<evidence type="ECO:0000313" key="2">
    <source>
        <dbReference type="Proteomes" id="UP000005268"/>
    </source>
</evidence>
<accession>I3V249</accession>
<dbReference type="Proteomes" id="UP000005268">
    <property type="component" value="Chromosome"/>
</dbReference>
<name>I3V249_PSEPU</name>
<evidence type="ECO:0000313" key="1">
    <source>
        <dbReference type="EMBL" id="AFK71820.1"/>
    </source>
</evidence>
<dbReference type="EMBL" id="CP003588">
    <property type="protein sequence ID" value="AFK71820.1"/>
    <property type="molecule type" value="Genomic_DNA"/>
</dbReference>